<dbReference type="EMBL" id="CP036349">
    <property type="protein sequence ID" value="QDV75263.1"/>
    <property type="molecule type" value="Genomic_DNA"/>
</dbReference>
<dbReference type="KEGG" id="bmei:Spa11_34770"/>
<evidence type="ECO:0000256" key="5">
    <source>
        <dbReference type="ARBA" id="ARBA00022989"/>
    </source>
</evidence>
<feature type="transmembrane region" description="Helical" evidence="7">
    <location>
        <begin position="12"/>
        <end position="32"/>
    </location>
</feature>
<dbReference type="PANTHER" id="PTHR30065">
    <property type="entry name" value="FLAGELLAR BIOSYNTHETIC PROTEIN FLIR"/>
    <property type="match status" value="1"/>
</dbReference>
<evidence type="ECO:0000256" key="2">
    <source>
        <dbReference type="ARBA" id="ARBA00009772"/>
    </source>
</evidence>
<comment type="subcellular location">
    <subcellularLocation>
        <location evidence="1">Cell membrane</location>
        <topology evidence="1">Multi-pass membrane protein</topology>
    </subcellularLocation>
</comment>
<accession>A0A518KBT6</accession>
<keyword evidence="8" id="KW-0282">Flagellum</keyword>
<organism evidence="8 9">
    <name type="scientific">Botrimarina mediterranea</name>
    <dbReference type="NCBI Taxonomy" id="2528022"/>
    <lineage>
        <taxon>Bacteria</taxon>
        <taxon>Pseudomonadati</taxon>
        <taxon>Planctomycetota</taxon>
        <taxon>Planctomycetia</taxon>
        <taxon>Pirellulales</taxon>
        <taxon>Lacipirellulaceae</taxon>
        <taxon>Botrimarina</taxon>
    </lineage>
</organism>
<keyword evidence="6 7" id="KW-0472">Membrane</keyword>
<dbReference type="GO" id="GO:0005886">
    <property type="term" value="C:plasma membrane"/>
    <property type="evidence" value="ECO:0007669"/>
    <property type="project" value="UniProtKB-SubCell"/>
</dbReference>
<dbReference type="RefSeq" id="WP_145114402.1">
    <property type="nucleotide sequence ID" value="NZ_CP036349.1"/>
</dbReference>
<keyword evidence="9" id="KW-1185">Reference proteome</keyword>
<name>A0A518KBT6_9BACT</name>
<feature type="transmembrane region" description="Helical" evidence="7">
    <location>
        <begin position="44"/>
        <end position="62"/>
    </location>
</feature>
<sequence>MSGLEAQLTELGVLFALILTRVGAVVATAPILSDATLPVRVKGLMAVALAAMVTPVTLQTMTTPLPSTNSLIELGVLAASEAAVGLALGLGLMVVLAGVQITGQVVGQMSGMALAEGADPVFGDTASVFGQIYYLVTTAVFVAAGGLSMLLEGLLETLRLAPPGSGYSVHEIANGFIGLLGLGFELGIRASAPLLLALFLATLVLGLISRTLPQLNTMAVGFGLNAMLTLGVMMASMGAVAYAFQGPLTSVITSVASSVGGG</sequence>
<feature type="transmembrane region" description="Helical" evidence="7">
    <location>
        <begin position="220"/>
        <end position="244"/>
    </location>
</feature>
<keyword evidence="8" id="KW-0966">Cell projection</keyword>
<gene>
    <name evidence="8" type="ORF">Spa11_34770</name>
</gene>
<evidence type="ECO:0000256" key="6">
    <source>
        <dbReference type="ARBA" id="ARBA00023136"/>
    </source>
</evidence>
<reference evidence="8 9" key="1">
    <citation type="submission" date="2019-02" db="EMBL/GenBank/DDBJ databases">
        <title>Deep-cultivation of Planctomycetes and their phenomic and genomic characterization uncovers novel biology.</title>
        <authorList>
            <person name="Wiegand S."/>
            <person name="Jogler M."/>
            <person name="Boedeker C."/>
            <person name="Pinto D."/>
            <person name="Vollmers J."/>
            <person name="Rivas-Marin E."/>
            <person name="Kohn T."/>
            <person name="Peeters S.H."/>
            <person name="Heuer A."/>
            <person name="Rast P."/>
            <person name="Oberbeckmann S."/>
            <person name="Bunk B."/>
            <person name="Jeske O."/>
            <person name="Meyerdierks A."/>
            <person name="Storesund J.E."/>
            <person name="Kallscheuer N."/>
            <person name="Luecker S."/>
            <person name="Lage O.M."/>
            <person name="Pohl T."/>
            <person name="Merkel B.J."/>
            <person name="Hornburger P."/>
            <person name="Mueller R.-W."/>
            <person name="Bruemmer F."/>
            <person name="Labrenz M."/>
            <person name="Spormann A.M."/>
            <person name="Op den Camp H."/>
            <person name="Overmann J."/>
            <person name="Amann R."/>
            <person name="Jetten M.S.M."/>
            <person name="Mascher T."/>
            <person name="Medema M.H."/>
            <person name="Devos D.P."/>
            <person name="Kaster A.-K."/>
            <person name="Ovreas L."/>
            <person name="Rohde M."/>
            <person name="Galperin M.Y."/>
            <person name="Jogler C."/>
        </authorList>
    </citation>
    <scope>NUCLEOTIDE SEQUENCE [LARGE SCALE GENOMIC DNA]</scope>
    <source>
        <strain evidence="8 9">Spa11</strain>
    </source>
</reference>
<feature type="transmembrane region" description="Helical" evidence="7">
    <location>
        <begin position="132"/>
        <end position="151"/>
    </location>
</feature>
<evidence type="ECO:0000256" key="4">
    <source>
        <dbReference type="ARBA" id="ARBA00022692"/>
    </source>
</evidence>
<evidence type="ECO:0000256" key="1">
    <source>
        <dbReference type="ARBA" id="ARBA00004651"/>
    </source>
</evidence>
<keyword evidence="5 7" id="KW-1133">Transmembrane helix</keyword>
<proteinExistence type="inferred from homology"/>
<evidence type="ECO:0000256" key="7">
    <source>
        <dbReference type="SAM" id="Phobius"/>
    </source>
</evidence>
<dbReference type="PANTHER" id="PTHR30065:SF1">
    <property type="entry name" value="SURFACE PRESENTATION OF ANTIGENS PROTEIN SPAR"/>
    <property type="match status" value="1"/>
</dbReference>
<dbReference type="InterPro" id="IPR002010">
    <property type="entry name" value="T3SS_IM_R"/>
</dbReference>
<dbReference type="PRINTS" id="PR00953">
    <property type="entry name" value="TYPE3IMRPROT"/>
</dbReference>
<evidence type="ECO:0000313" key="9">
    <source>
        <dbReference type="Proteomes" id="UP000316426"/>
    </source>
</evidence>
<keyword evidence="3" id="KW-1003">Cell membrane</keyword>
<keyword evidence="8" id="KW-0969">Cilium</keyword>
<feature type="transmembrane region" description="Helical" evidence="7">
    <location>
        <begin position="186"/>
        <end position="208"/>
    </location>
</feature>
<dbReference type="AlphaFoldDB" id="A0A518KBT6"/>
<dbReference type="GO" id="GO:0006605">
    <property type="term" value="P:protein targeting"/>
    <property type="evidence" value="ECO:0007669"/>
    <property type="project" value="InterPro"/>
</dbReference>
<comment type="similarity">
    <text evidence="2">Belongs to the FliR/MopE/SpaR family.</text>
</comment>
<dbReference type="Pfam" id="PF01311">
    <property type="entry name" value="Bac_export_1"/>
    <property type="match status" value="1"/>
</dbReference>
<protein>
    <submittedName>
        <fullName evidence="8">Flagellar biosynthesis protein FliR</fullName>
    </submittedName>
</protein>
<feature type="transmembrane region" description="Helical" evidence="7">
    <location>
        <begin position="82"/>
        <end position="102"/>
    </location>
</feature>
<evidence type="ECO:0000256" key="3">
    <source>
        <dbReference type="ARBA" id="ARBA00022475"/>
    </source>
</evidence>
<evidence type="ECO:0000313" key="8">
    <source>
        <dbReference type="EMBL" id="QDV75263.1"/>
    </source>
</evidence>
<keyword evidence="4 7" id="KW-0812">Transmembrane</keyword>
<dbReference type="Proteomes" id="UP000316426">
    <property type="component" value="Chromosome"/>
</dbReference>